<dbReference type="SUPFAM" id="SSF46785">
    <property type="entry name" value="Winged helix' DNA-binding domain"/>
    <property type="match status" value="1"/>
</dbReference>
<protein>
    <submittedName>
        <fullName evidence="2">DNA-binding PadR family transcriptional regulator</fullName>
    </submittedName>
</protein>
<dbReference type="InterPro" id="IPR005149">
    <property type="entry name" value="Tscrpt_reg_PadR_N"/>
</dbReference>
<keyword evidence="2" id="KW-0238">DNA-binding</keyword>
<evidence type="ECO:0000313" key="2">
    <source>
        <dbReference type="EMBL" id="MBB5136401.1"/>
    </source>
</evidence>
<reference evidence="2 3" key="1">
    <citation type="submission" date="2020-08" db="EMBL/GenBank/DDBJ databases">
        <title>Genomic Encyclopedia of Type Strains, Phase IV (KMG-IV): sequencing the most valuable type-strain genomes for metagenomic binning, comparative biology and taxonomic classification.</title>
        <authorList>
            <person name="Goeker M."/>
        </authorList>
    </citation>
    <scope>NUCLEOTIDE SEQUENCE [LARGE SCALE GENOMIC DNA]</scope>
    <source>
        <strain evidence="2 3">DSM 45615</strain>
    </source>
</reference>
<dbReference type="Proteomes" id="UP000578449">
    <property type="component" value="Unassembled WGS sequence"/>
</dbReference>
<feature type="domain" description="Transcription regulator PadR N-terminal" evidence="1">
    <location>
        <begin position="14"/>
        <end position="88"/>
    </location>
</feature>
<accession>A0A840PEY9</accession>
<evidence type="ECO:0000313" key="3">
    <source>
        <dbReference type="Proteomes" id="UP000578449"/>
    </source>
</evidence>
<dbReference type="EMBL" id="JACHGN010000014">
    <property type="protein sequence ID" value="MBB5136401.1"/>
    <property type="molecule type" value="Genomic_DNA"/>
</dbReference>
<dbReference type="InterPro" id="IPR036390">
    <property type="entry name" value="WH_DNA-bd_sf"/>
</dbReference>
<dbReference type="PANTHER" id="PTHR33169">
    <property type="entry name" value="PADR-FAMILY TRANSCRIPTIONAL REGULATOR"/>
    <property type="match status" value="1"/>
</dbReference>
<gene>
    <name evidence="2" type="ORF">HNP84_006148</name>
</gene>
<dbReference type="Pfam" id="PF03551">
    <property type="entry name" value="PadR"/>
    <property type="match status" value="1"/>
</dbReference>
<name>A0A840PEY9_9ACTN</name>
<dbReference type="PANTHER" id="PTHR33169:SF14">
    <property type="entry name" value="TRANSCRIPTIONAL REGULATOR RV3488"/>
    <property type="match status" value="1"/>
</dbReference>
<comment type="caution">
    <text evidence="2">The sequence shown here is derived from an EMBL/GenBank/DDBJ whole genome shotgun (WGS) entry which is preliminary data.</text>
</comment>
<organism evidence="2 3">
    <name type="scientific">Thermocatellispora tengchongensis</name>
    <dbReference type="NCBI Taxonomy" id="1073253"/>
    <lineage>
        <taxon>Bacteria</taxon>
        <taxon>Bacillati</taxon>
        <taxon>Actinomycetota</taxon>
        <taxon>Actinomycetes</taxon>
        <taxon>Streptosporangiales</taxon>
        <taxon>Streptosporangiaceae</taxon>
        <taxon>Thermocatellispora</taxon>
    </lineage>
</organism>
<dbReference type="AlphaFoldDB" id="A0A840PEY9"/>
<dbReference type="InterPro" id="IPR052509">
    <property type="entry name" value="Metal_resp_DNA-bind_regulator"/>
</dbReference>
<keyword evidence="3" id="KW-1185">Reference proteome</keyword>
<evidence type="ECO:0000259" key="1">
    <source>
        <dbReference type="Pfam" id="PF03551"/>
    </source>
</evidence>
<sequence>MAGRGRGNPLALAVLALLYEKPMHPYELATTMRERRKEESIKLNYGSLYAVVQALQKRGLIEELETVREGRRPERTVYGITERGRLELFDWLGELISTPVKEYTNFEAALSLLPVLPVEDALALLRERRTKLEQELTAADALREWVGKQGVPRLYYIEWEYTVRLRRAELEWVAELIEEIAEGRLEGMDVWRSFQREFQGEFQGEAQGEGRRAEDRG</sequence>
<dbReference type="RefSeq" id="WP_221336916.1">
    <property type="nucleotide sequence ID" value="NZ_BAABIX010000011.1"/>
</dbReference>
<proteinExistence type="predicted"/>
<dbReference type="InterPro" id="IPR036388">
    <property type="entry name" value="WH-like_DNA-bd_sf"/>
</dbReference>
<dbReference type="Gene3D" id="1.10.10.10">
    <property type="entry name" value="Winged helix-like DNA-binding domain superfamily/Winged helix DNA-binding domain"/>
    <property type="match status" value="1"/>
</dbReference>
<dbReference type="GO" id="GO:0003677">
    <property type="term" value="F:DNA binding"/>
    <property type="evidence" value="ECO:0007669"/>
    <property type="project" value="UniProtKB-KW"/>
</dbReference>